<feature type="compositionally biased region" description="Low complexity" evidence="1">
    <location>
        <begin position="100"/>
        <end position="120"/>
    </location>
</feature>
<dbReference type="EMBL" id="LCTV02000007">
    <property type="protein sequence ID" value="PRQ73624.1"/>
    <property type="molecule type" value="Genomic_DNA"/>
</dbReference>
<accession>A0A2T0A6H6</accession>
<comment type="caution">
    <text evidence="2">The sequence shown here is derived from an EMBL/GenBank/DDBJ whole genome shotgun (WGS) entry which is preliminary data.</text>
</comment>
<organism evidence="2 3">
    <name type="scientific">Rhodotorula toruloides</name>
    <name type="common">Yeast</name>
    <name type="synonym">Rhodosporidium toruloides</name>
    <dbReference type="NCBI Taxonomy" id="5286"/>
    <lineage>
        <taxon>Eukaryota</taxon>
        <taxon>Fungi</taxon>
        <taxon>Dikarya</taxon>
        <taxon>Basidiomycota</taxon>
        <taxon>Pucciniomycotina</taxon>
        <taxon>Microbotryomycetes</taxon>
        <taxon>Sporidiobolales</taxon>
        <taxon>Sporidiobolaceae</taxon>
        <taxon>Rhodotorula</taxon>
    </lineage>
</organism>
<feature type="compositionally biased region" description="Low complexity" evidence="1">
    <location>
        <begin position="48"/>
        <end position="67"/>
    </location>
</feature>
<evidence type="ECO:0000313" key="2">
    <source>
        <dbReference type="EMBL" id="PRQ73624.1"/>
    </source>
</evidence>
<evidence type="ECO:0000256" key="1">
    <source>
        <dbReference type="SAM" id="MobiDB-lite"/>
    </source>
</evidence>
<reference evidence="2 3" key="1">
    <citation type="journal article" date="2018" name="Elife">
        <title>Functional genomics of lipid metabolism in the oleaginous yeast Rhodosporidium toruloides.</title>
        <authorList>
            <person name="Coradetti S.T."/>
            <person name="Pinel D."/>
            <person name="Geiselman G."/>
            <person name="Ito M."/>
            <person name="Mondo S."/>
            <person name="Reilly M.C."/>
            <person name="Cheng Y.F."/>
            <person name="Bauer S."/>
            <person name="Grigoriev I."/>
            <person name="Gladden J.M."/>
            <person name="Simmons B.A."/>
            <person name="Brem R."/>
            <person name="Arkin A.P."/>
            <person name="Skerker J.M."/>
        </authorList>
    </citation>
    <scope>NUCLEOTIDE SEQUENCE [LARGE SCALE GENOMIC DNA]</scope>
    <source>
        <strain evidence="2 3">NBRC 0880</strain>
    </source>
</reference>
<dbReference type="OrthoDB" id="2529841at2759"/>
<gene>
    <name evidence="2" type="ORF">AAT19DRAFT_15191</name>
</gene>
<name>A0A2T0A6H6_RHOTO</name>
<dbReference type="AlphaFoldDB" id="A0A2T0A6H6"/>
<evidence type="ECO:0000313" key="3">
    <source>
        <dbReference type="Proteomes" id="UP000239560"/>
    </source>
</evidence>
<protein>
    <submittedName>
        <fullName evidence="2">Uncharacterized protein</fullName>
    </submittedName>
</protein>
<feature type="compositionally biased region" description="Pro residues" evidence="1">
    <location>
        <begin position="68"/>
        <end position="82"/>
    </location>
</feature>
<proteinExistence type="predicted"/>
<sequence>MARHVHKVYDYWWMEQRRKREVTARFARDLGDKEVDKKLAALPISIAYPPIPRASSPSPSSFSYLSPARPPPRRPSPPPPFYPKELDDVPLTPRFVLEDPSSPISPTPSRSSYAPSARPPLRTEQGRWSDSSMGTGRVRQHKTGESARTFTTKAGNTLTIQSKNPYLGRI</sequence>
<dbReference type="Proteomes" id="UP000239560">
    <property type="component" value="Unassembled WGS sequence"/>
</dbReference>
<feature type="compositionally biased region" description="Polar residues" evidence="1">
    <location>
        <begin position="146"/>
        <end position="156"/>
    </location>
</feature>
<feature type="region of interest" description="Disordered" evidence="1">
    <location>
        <begin position="48"/>
        <end position="156"/>
    </location>
</feature>